<comment type="catalytic activity">
    <reaction evidence="7">
        <text>L-threonyl-[protein] + ATP = O-phospho-L-threonyl-[protein] + ADP + H(+)</text>
        <dbReference type="Rhea" id="RHEA:46608"/>
        <dbReference type="Rhea" id="RHEA-COMP:11060"/>
        <dbReference type="Rhea" id="RHEA-COMP:11605"/>
        <dbReference type="ChEBI" id="CHEBI:15378"/>
        <dbReference type="ChEBI" id="CHEBI:30013"/>
        <dbReference type="ChEBI" id="CHEBI:30616"/>
        <dbReference type="ChEBI" id="CHEBI:61977"/>
        <dbReference type="ChEBI" id="CHEBI:456216"/>
        <dbReference type="EC" id="2.7.11.1"/>
    </reaction>
</comment>
<dbReference type="InterPro" id="IPR011009">
    <property type="entry name" value="Kinase-like_dom_sf"/>
</dbReference>
<evidence type="ECO:0000256" key="2">
    <source>
        <dbReference type="ARBA" id="ARBA00022527"/>
    </source>
</evidence>
<feature type="transmembrane region" description="Helical" evidence="10">
    <location>
        <begin position="320"/>
        <end position="340"/>
    </location>
</feature>
<dbReference type="SUPFAM" id="SSF56112">
    <property type="entry name" value="Protein kinase-like (PK-like)"/>
    <property type="match status" value="1"/>
</dbReference>
<evidence type="ECO:0000256" key="6">
    <source>
        <dbReference type="ARBA" id="ARBA00022840"/>
    </source>
</evidence>
<feature type="compositionally biased region" description="Low complexity" evidence="9">
    <location>
        <begin position="281"/>
        <end position="293"/>
    </location>
</feature>
<dbReference type="Proteomes" id="UP001241092">
    <property type="component" value="Chromosome"/>
</dbReference>
<dbReference type="PANTHER" id="PTHR43289">
    <property type="entry name" value="MITOGEN-ACTIVATED PROTEIN KINASE KINASE KINASE 20-RELATED"/>
    <property type="match status" value="1"/>
</dbReference>
<dbReference type="EMBL" id="AP027452">
    <property type="protein sequence ID" value="BDY26886.1"/>
    <property type="molecule type" value="Genomic_DNA"/>
</dbReference>
<keyword evidence="10" id="KW-0472">Membrane</keyword>
<dbReference type="CDD" id="cd14014">
    <property type="entry name" value="STKc_PknB_like"/>
    <property type="match status" value="1"/>
</dbReference>
<evidence type="ECO:0000256" key="8">
    <source>
        <dbReference type="ARBA" id="ARBA00048679"/>
    </source>
</evidence>
<dbReference type="PROSITE" id="PS00108">
    <property type="entry name" value="PROTEIN_KINASE_ST"/>
    <property type="match status" value="1"/>
</dbReference>
<dbReference type="Pfam" id="PF00069">
    <property type="entry name" value="Pkinase"/>
    <property type="match status" value="1"/>
</dbReference>
<feature type="region of interest" description="Disordered" evidence="9">
    <location>
        <begin position="278"/>
        <end position="317"/>
    </location>
</feature>
<evidence type="ECO:0000256" key="9">
    <source>
        <dbReference type="SAM" id="MobiDB-lite"/>
    </source>
</evidence>
<dbReference type="InterPro" id="IPR000719">
    <property type="entry name" value="Prot_kinase_dom"/>
</dbReference>
<protein>
    <recommendedName>
        <fullName evidence="1">non-specific serine/threonine protein kinase</fullName>
        <ecNumber evidence="1">2.7.11.1</ecNumber>
    </recommendedName>
</protein>
<keyword evidence="4" id="KW-0547">Nucleotide-binding</keyword>
<evidence type="ECO:0000256" key="5">
    <source>
        <dbReference type="ARBA" id="ARBA00022777"/>
    </source>
</evidence>
<organism evidence="12 13">
    <name type="scientific">Mycolicibacterium mageritense</name>
    <name type="common">Mycobacterium mageritense</name>
    <dbReference type="NCBI Taxonomy" id="53462"/>
    <lineage>
        <taxon>Bacteria</taxon>
        <taxon>Bacillati</taxon>
        <taxon>Actinomycetota</taxon>
        <taxon>Actinomycetes</taxon>
        <taxon>Mycobacteriales</taxon>
        <taxon>Mycobacteriaceae</taxon>
        <taxon>Mycolicibacterium</taxon>
    </lineage>
</organism>
<dbReference type="FunFam" id="3.30.200.20:FF:000035">
    <property type="entry name" value="Serine/threonine protein kinase Stk1"/>
    <property type="match status" value="1"/>
</dbReference>
<feature type="domain" description="Protein kinase" evidence="11">
    <location>
        <begin position="12"/>
        <end position="275"/>
    </location>
</feature>
<dbReference type="RefSeq" id="WP_286213603.1">
    <property type="nucleotide sequence ID" value="NZ_AP027452.1"/>
</dbReference>
<feature type="compositionally biased region" description="Pro residues" evidence="9">
    <location>
        <begin position="361"/>
        <end position="394"/>
    </location>
</feature>
<keyword evidence="5 12" id="KW-0418">Kinase</keyword>
<dbReference type="SMART" id="SM00220">
    <property type="entry name" value="S_TKc"/>
    <property type="match status" value="1"/>
</dbReference>
<dbReference type="Gene3D" id="1.10.510.10">
    <property type="entry name" value="Transferase(Phosphotransferase) domain 1"/>
    <property type="match status" value="1"/>
</dbReference>
<evidence type="ECO:0000313" key="12">
    <source>
        <dbReference type="EMBL" id="BDY26886.1"/>
    </source>
</evidence>
<dbReference type="GO" id="GO:0004674">
    <property type="term" value="F:protein serine/threonine kinase activity"/>
    <property type="evidence" value="ECO:0007669"/>
    <property type="project" value="UniProtKB-KW"/>
</dbReference>
<keyword evidence="2" id="KW-0723">Serine/threonine-protein kinase</keyword>
<dbReference type="PANTHER" id="PTHR43289:SF6">
    <property type="entry name" value="SERINE_THREONINE-PROTEIN KINASE NEKL-3"/>
    <property type="match status" value="1"/>
</dbReference>
<evidence type="ECO:0000256" key="10">
    <source>
        <dbReference type="SAM" id="Phobius"/>
    </source>
</evidence>
<dbReference type="GO" id="GO:0080090">
    <property type="term" value="P:regulation of primary metabolic process"/>
    <property type="evidence" value="ECO:0007669"/>
    <property type="project" value="UniProtKB-ARBA"/>
</dbReference>
<dbReference type="InterPro" id="IPR008271">
    <property type="entry name" value="Ser/Thr_kinase_AS"/>
</dbReference>
<reference evidence="12" key="1">
    <citation type="submission" date="2023-03" db="EMBL/GenBank/DDBJ databases">
        <title>Draft genome sequence of a Mycolicibacterium mageritense strain H4_3_1 isolated from a hybrid biological-inorganic system reactor.</title>
        <authorList>
            <person name="Feng X."/>
            <person name="Kazama D."/>
            <person name="Sato K."/>
            <person name="Kobayashi H."/>
        </authorList>
    </citation>
    <scope>NUCLEOTIDE SEQUENCE</scope>
    <source>
        <strain evidence="12">H4_3_1</strain>
    </source>
</reference>
<keyword evidence="10" id="KW-1133">Transmembrane helix</keyword>
<dbReference type="AlphaFoldDB" id="A0AAI8TR50"/>
<evidence type="ECO:0000256" key="3">
    <source>
        <dbReference type="ARBA" id="ARBA00022679"/>
    </source>
</evidence>
<keyword evidence="10" id="KW-0812">Transmembrane</keyword>
<proteinExistence type="predicted"/>
<dbReference type="EC" id="2.7.11.1" evidence="1"/>
<dbReference type="GO" id="GO:0005524">
    <property type="term" value="F:ATP binding"/>
    <property type="evidence" value="ECO:0007669"/>
    <property type="project" value="UniProtKB-KW"/>
</dbReference>
<evidence type="ECO:0000256" key="7">
    <source>
        <dbReference type="ARBA" id="ARBA00047899"/>
    </source>
</evidence>
<dbReference type="Gene3D" id="3.30.200.20">
    <property type="entry name" value="Phosphorylase Kinase, domain 1"/>
    <property type="match status" value="1"/>
</dbReference>
<evidence type="ECO:0000313" key="13">
    <source>
        <dbReference type="Proteomes" id="UP001241092"/>
    </source>
</evidence>
<keyword evidence="3 12" id="KW-0808">Transferase</keyword>
<sequence length="521" mass="55181">MPLQIGDSFAEYRLLRLLGSGGMGEVYLVQHPRLPRHDALKTLRREFSGDTSFQERFIREADLAAGLRHPHIVGIHDRGEHDGRLWIAMDCIDGTDTAKLSQQRYPAGMPTELVISIVTAVASALDYAHKKGLLHRDVKPANIIVADLDSEDQSVFLADFGIARPIDDTRGITTTNVTVGTVAYAAPEQLLGEEMDGRTDQYALAATAYHLLTGVQMFPHSNPAVVIGRHLNAVPPPLSDRRPDCAGLDDVMRIALSKNPADRFSSCAAFAQALADESTCTGATPTQAATQEAPRPRRSDPSATAEPGAQPPTTGPRRTWVALGAVAAVMLLIGVVVLTWRFSEGSRQTTSAGPPVTASTPTPPPAPAVLPPPAGSPAPPTPAAPSPPAAPPTHEPGLVNEAAHPCTWCDTSDVKFFQSPSENISCEIDYKRDARIPDGAYCMSIDPPQNVSMNSSGVLVSVCTEGVSCLSNPPQGQPTLPYNHTTGLGPFTCLSEFNGVTCTVDSGRGFAISKSGITPIG</sequence>
<dbReference type="PROSITE" id="PS50011">
    <property type="entry name" value="PROTEIN_KINASE_DOM"/>
    <property type="match status" value="1"/>
</dbReference>
<comment type="catalytic activity">
    <reaction evidence="8">
        <text>L-seryl-[protein] + ATP = O-phospho-L-seryl-[protein] + ADP + H(+)</text>
        <dbReference type="Rhea" id="RHEA:17989"/>
        <dbReference type="Rhea" id="RHEA-COMP:9863"/>
        <dbReference type="Rhea" id="RHEA-COMP:11604"/>
        <dbReference type="ChEBI" id="CHEBI:15378"/>
        <dbReference type="ChEBI" id="CHEBI:29999"/>
        <dbReference type="ChEBI" id="CHEBI:30616"/>
        <dbReference type="ChEBI" id="CHEBI:83421"/>
        <dbReference type="ChEBI" id="CHEBI:456216"/>
        <dbReference type="EC" id="2.7.11.1"/>
    </reaction>
</comment>
<feature type="compositionally biased region" description="Low complexity" evidence="9">
    <location>
        <begin position="349"/>
        <end position="360"/>
    </location>
</feature>
<feature type="region of interest" description="Disordered" evidence="9">
    <location>
        <begin position="346"/>
        <end position="398"/>
    </location>
</feature>
<name>A0AAI8TR50_MYCME</name>
<keyword evidence="6" id="KW-0067">ATP-binding</keyword>
<gene>
    <name evidence="12" type="primary">pknD_3</name>
    <name evidence="12" type="ORF">hbim_00802</name>
</gene>
<evidence type="ECO:0000259" key="11">
    <source>
        <dbReference type="PROSITE" id="PS50011"/>
    </source>
</evidence>
<evidence type="ECO:0000256" key="4">
    <source>
        <dbReference type="ARBA" id="ARBA00022741"/>
    </source>
</evidence>
<evidence type="ECO:0000256" key="1">
    <source>
        <dbReference type="ARBA" id="ARBA00012513"/>
    </source>
</evidence>
<accession>A0AAI8TR50</accession>